<evidence type="ECO:0000313" key="2">
    <source>
        <dbReference type="EMBL" id="KAK7899385.1"/>
    </source>
</evidence>
<dbReference type="Gene3D" id="3.10.100.10">
    <property type="entry name" value="Mannose-Binding Protein A, subunit A"/>
    <property type="match status" value="1"/>
</dbReference>
<keyword evidence="1" id="KW-0472">Membrane</keyword>
<reference evidence="3" key="1">
    <citation type="submission" date="2024-04" db="EMBL/GenBank/DDBJ databases">
        <title>Salinicola lusitanus LLJ914,a marine bacterium isolated from the Okinawa Trough.</title>
        <authorList>
            <person name="Li J."/>
        </authorList>
    </citation>
    <scope>NUCLEOTIDE SEQUENCE [LARGE SCALE GENOMIC DNA]</scope>
</reference>
<organism evidence="2 3">
    <name type="scientific">Mugilogobius chulae</name>
    <name type="common">yellowstripe goby</name>
    <dbReference type="NCBI Taxonomy" id="88201"/>
    <lineage>
        <taxon>Eukaryota</taxon>
        <taxon>Metazoa</taxon>
        <taxon>Chordata</taxon>
        <taxon>Craniata</taxon>
        <taxon>Vertebrata</taxon>
        <taxon>Euteleostomi</taxon>
        <taxon>Actinopterygii</taxon>
        <taxon>Neopterygii</taxon>
        <taxon>Teleostei</taxon>
        <taxon>Neoteleostei</taxon>
        <taxon>Acanthomorphata</taxon>
        <taxon>Gobiaria</taxon>
        <taxon>Gobiiformes</taxon>
        <taxon>Gobioidei</taxon>
        <taxon>Gobiidae</taxon>
        <taxon>Gobionellinae</taxon>
        <taxon>Mugilogobius</taxon>
    </lineage>
</organism>
<proteinExistence type="predicted"/>
<sequence>MVVGAFILECSSTNQDAVYSEVRKGTPKAKSICSPEDDDVTYSVVTIATAPQHTGGPPSKTSDSGRSNLTKRFLAIGIIIGVLVLVVIAVAIGVNVSQHRQGGLATYVTTRRTLMYQHFENHWLSSAIIIISCKHDCCKCYGFFTSPTTSRKTTTTTTTTATTTTSTVPPCQTKLHCGTGWEQNRGMCYYFSNDTLSWNESKQRCESLLDAW</sequence>
<name>A0AAW0NGI8_9GOBI</name>
<dbReference type="InterPro" id="IPR016186">
    <property type="entry name" value="C-type_lectin-like/link_sf"/>
</dbReference>
<keyword evidence="1" id="KW-1133">Transmembrane helix</keyword>
<dbReference type="EMBL" id="JBBPFD010000014">
    <property type="protein sequence ID" value="KAK7899385.1"/>
    <property type="molecule type" value="Genomic_DNA"/>
</dbReference>
<keyword evidence="3" id="KW-1185">Reference proteome</keyword>
<accession>A0AAW0NGI8</accession>
<keyword evidence="1" id="KW-0812">Transmembrane</keyword>
<evidence type="ECO:0008006" key="4">
    <source>
        <dbReference type="Google" id="ProtNLM"/>
    </source>
</evidence>
<dbReference type="InterPro" id="IPR016187">
    <property type="entry name" value="CTDL_fold"/>
</dbReference>
<gene>
    <name evidence="2" type="ORF">WMY93_020238</name>
</gene>
<evidence type="ECO:0000256" key="1">
    <source>
        <dbReference type="SAM" id="Phobius"/>
    </source>
</evidence>
<dbReference type="Proteomes" id="UP001460270">
    <property type="component" value="Unassembled WGS sequence"/>
</dbReference>
<dbReference type="SUPFAM" id="SSF56436">
    <property type="entry name" value="C-type lectin-like"/>
    <property type="match status" value="1"/>
</dbReference>
<comment type="caution">
    <text evidence="2">The sequence shown here is derived from an EMBL/GenBank/DDBJ whole genome shotgun (WGS) entry which is preliminary data.</text>
</comment>
<evidence type="ECO:0000313" key="3">
    <source>
        <dbReference type="Proteomes" id="UP001460270"/>
    </source>
</evidence>
<protein>
    <recommendedName>
        <fullName evidence="4">C-type lectin domain-containing protein</fullName>
    </recommendedName>
</protein>
<dbReference type="PANTHER" id="PTHR45710">
    <property type="entry name" value="C-TYPE LECTIN DOMAIN-CONTAINING PROTEIN 180"/>
    <property type="match status" value="1"/>
</dbReference>
<feature type="transmembrane region" description="Helical" evidence="1">
    <location>
        <begin position="73"/>
        <end position="94"/>
    </location>
</feature>
<dbReference type="PANTHER" id="PTHR45710:SF8">
    <property type="entry name" value="RERATING FAMILY MEMBER 4"/>
    <property type="match status" value="1"/>
</dbReference>
<dbReference type="InterPro" id="IPR050828">
    <property type="entry name" value="C-type_lectin/matrix_domain"/>
</dbReference>
<dbReference type="AlphaFoldDB" id="A0AAW0NGI8"/>